<sequence length="557" mass="58013">MDWHKLFASGAGSASAGPADADHSLLVPTGSFFESLSAPPPPPHLSLRPPSIPPDLEPSPLFPPSPRASAAQDAAALASHLPLQPPTNALGLHIGVTRLPPAHTLAHQLHQHQSSSAAPPTQLTLPLPQSALFDSSEEAYLNSFLSSFDVDGLDIGPYLASPLPMANISSRTDFAGLGMGMGMGIGAGMIGPMDDSIPHLSLDEAADDAAHGLTHMVSATAPHSARAAPGGSLSLGQQHQQLFDYGLGGTSHLSLGNVMSEEMRRVSSWVMHGHGHPSPLQSNPPAPLNLAGAAPGPLRSAGSHPSPFAHRFTMPPSASAADEFAGLMSPHAPPSESDMSVKRKAMDDHLGQPRKARGSARSPVRETMPSLAARVASNTAGAYQSLSPHTPTTPSLAAAMAAAAAAAAEAESALEAFPGAAAQAHEEGAESGESGSPRRRESKKAQPRMTLTEDERRANHIASEQRRRNQIRQGYAELMTLVTTLHDPALGNHPGTAQSTPSKAVILAHAVQFIHGLEEGNQVLRKRLDAARPNFPQLRLSSQALAGYRPSSPAPPQ</sequence>
<feature type="compositionally biased region" description="Low complexity" evidence="6">
    <location>
        <begin position="8"/>
        <end position="19"/>
    </location>
</feature>
<evidence type="ECO:0000313" key="8">
    <source>
        <dbReference type="EMBL" id="KAJ1734459.1"/>
    </source>
</evidence>
<dbReference type="InterPro" id="IPR036638">
    <property type="entry name" value="HLH_DNA-bd_sf"/>
</dbReference>
<proteinExistence type="predicted"/>
<keyword evidence="5" id="KW-0539">Nucleus</keyword>
<evidence type="ECO:0000256" key="6">
    <source>
        <dbReference type="SAM" id="MobiDB-lite"/>
    </source>
</evidence>
<accession>A0A9W8CZY6</accession>
<comment type="subcellular location">
    <subcellularLocation>
        <location evidence="1">Nucleus</location>
    </subcellularLocation>
</comment>
<evidence type="ECO:0000256" key="5">
    <source>
        <dbReference type="ARBA" id="ARBA00023242"/>
    </source>
</evidence>
<dbReference type="Proteomes" id="UP001143981">
    <property type="component" value="Unassembled WGS sequence"/>
</dbReference>
<evidence type="ECO:0000313" key="9">
    <source>
        <dbReference type="Proteomes" id="UP001143981"/>
    </source>
</evidence>
<keyword evidence="4" id="KW-0804">Transcription</keyword>
<dbReference type="SMART" id="SM00353">
    <property type="entry name" value="HLH"/>
    <property type="match status" value="1"/>
</dbReference>
<dbReference type="OrthoDB" id="5778525at2759"/>
<dbReference type="GO" id="GO:0000978">
    <property type="term" value="F:RNA polymerase II cis-regulatory region sequence-specific DNA binding"/>
    <property type="evidence" value="ECO:0007669"/>
    <property type="project" value="TreeGrafter"/>
</dbReference>
<feature type="compositionally biased region" description="Low complexity" evidence="6">
    <location>
        <begin position="288"/>
        <end position="298"/>
    </location>
</feature>
<keyword evidence="9" id="KW-1185">Reference proteome</keyword>
<dbReference type="AlphaFoldDB" id="A0A9W8CZY6"/>
<evidence type="ECO:0000256" key="4">
    <source>
        <dbReference type="ARBA" id="ARBA00023163"/>
    </source>
</evidence>
<dbReference type="InterPro" id="IPR011598">
    <property type="entry name" value="bHLH_dom"/>
</dbReference>
<organism evidence="8 9">
    <name type="scientific">Coemansia biformis</name>
    <dbReference type="NCBI Taxonomy" id="1286918"/>
    <lineage>
        <taxon>Eukaryota</taxon>
        <taxon>Fungi</taxon>
        <taxon>Fungi incertae sedis</taxon>
        <taxon>Zoopagomycota</taxon>
        <taxon>Kickxellomycotina</taxon>
        <taxon>Kickxellomycetes</taxon>
        <taxon>Kickxellales</taxon>
        <taxon>Kickxellaceae</taxon>
        <taxon>Coemansia</taxon>
    </lineage>
</organism>
<feature type="domain" description="BHLH" evidence="7">
    <location>
        <begin position="455"/>
        <end position="517"/>
    </location>
</feature>
<feature type="region of interest" description="Disordered" evidence="6">
    <location>
        <begin position="273"/>
        <end position="315"/>
    </location>
</feature>
<feature type="compositionally biased region" description="Pro residues" evidence="6">
    <location>
        <begin position="38"/>
        <end position="66"/>
    </location>
</feature>
<dbReference type="InterPro" id="IPR052207">
    <property type="entry name" value="Max-like/E-box_TFs"/>
</dbReference>
<gene>
    <name evidence="8" type="ORF">LPJ61_001058</name>
</gene>
<dbReference type="PANTHER" id="PTHR15741">
    <property type="entry name" value="BASIC HELIX-LOOP-HELIX ZIP TRANSCRIPTION FACTOR"/>
    <property type="match status" value="1"/>
</dbReference>
<dbReference type="CDD" id="cd11404">
    <property type="entry name" value="bHLHzip_Mlx_like"/>
    <property type="match status" value="1"/>
</dbReference>
<dbReference type="PANTHER" id="PTHR15741:SF27">
    <property type="entry name" value="TRANSCRIPTION FACTOR AP-4"/>
    <property type="match status" value="1"/>
</dbReference>
<dbReference type="PROSITE" id="PS50888">
    <property type="entry name" value="BHLH"/>
    <property type="match status" value="1"/>
</dbReference>
<evidence type="ECO:0000256" key="1">
    <source>
        <dbReference type="ARBA" id="ARBA00004123"/>
    </source>
</evidence>
<comment type="caution">
    <text evidence="8">The sequence shown here is derived from an EMBL/GenBank/DDBJ whole genome shotgun (WGS) entry which is preliminary data.</text>
</comment>
<feature type="compositionally biased region" description="Basic and acidic residues" evidence="6">
    <location>
        <begin position="451"/>
        <end position="467"/>
    </location>
</feature>
<dbReference type="GO" id="GO:0046983">
    <property type="term" value="F:protein dimerization activity"/>
    <property type="evidence" value="ECO:0007669"/>
    <property type="project" value="InterPro"/>
</dbReference>
<dbReference type="Gene3D" id="4.10.280.10">
    <property type="entry name" value="Helix-loop-helix DNA-binding domain"/>
    <property type="match status" value="1"/>
</dbReference>
<dbReference type="GO" id="GO:0000981">
    <property type="term" value="F:DNA-binding transcription factor activity, RNA polymerase II-specific"/>
    <property type="evidence" value="ECO:0007669"/>
    <property type="project" value="TreeGrafter"/>
</dbReference>
<evidence type="ECO:0000256" key="2">
    <source>
        <dbReference type="ARBA" id="ARBA00023015"/>
    </source>
</evidence>
<feature type="region of interest" description="Disordered" evidence="6">
    <location>
        <begin position="419"/>
        <end position="468"/>
    </location>
</feature>
<feature type="region of interest" description="Disordered" evidence="6">
    <location>
        <begin position="347"/>
        <end position="368"/>
    </location>
</feature>
<evidence type="ECO:0000259" key="7">
    <source>
        <dbReference type="PROSITE" id="PS50888"/>
    </source>
</evidence>
<reference evidence="8" key="1">
    <citation type="submission" date="2022-07" db="EMBL/GenBank/DDBJ databases">
        <title>Phylogenomic reconstructions and comparative analyses of Kickxellomycotina fungi.</title>
        <authorList>
            <person name="Reynolds N.K."/>
            <person name="Stajich J.E."/>
            <person name="Barry K."/>
            <person name="Grigoriev I.V."/>
            <person name="Crous P."/>
            <person name="Smith M.E."/>
        </authorList>
    </citation>
    <scope>NUCLEOTIDE SEQUENCE</scope>
    <source>
        <strain evidence="8">BCRC 34381</strain>
    </source>
</reference>
<keyword evidence="3" id="KW-0238">DNA-binding</keyword>
<dbReference type="GO" id="GO:0005634">
    <property type="term" value="C:nucleus"/>
    <property type="evidence" value="ECO:0007669"/>
    <property type="project" value="UniProtKB-SubCell"/>
</dbReference>
<name>A0A9W8CZY6_9FUNG</name>
<keyword evidence="2" id="KW-0805">Transcription regulation</keyword>
<dbReference type="Pfam" id="PF00010">
    <property type="entry name" value="HLH"/>
    <property type="match status" value="1"/>
</dbReference>
<dbReference type="EMBL" id="JANBOI010000073">
    <property type="protein sequence ID" value="KAJ1734459.1"/>
    <property type="molecule type" value="Genomic_DNA"/>
</dbReference>
<protein>
    <recommendedName>
        <fullName evidence="7">BHLH domain-containing protein</fullName>
    </recommendedName>
</protein>
<dbReference type="SUPFAM" id="SSF47459">
    <property type="entry name" value="HLH, helix-loop-helix DNA-binding domain"/>
    <property type="match status" value="1"/>
</dbReference>
<evidence type="ECO:0000256" key="3">
    <source>
        <dbReference type="ARBA" id="ARBA00023125"/>
    </source>
</evidence>
<feature type="region of interest" description="Disordered" evidence="6">
    <location>
        <begin position="1"/>
        <end position="69"/>
    </location>
</feature>